<sequence length="84" mass="9540">MVVFVNPLNSFAPVRRLINLFRCVPDISSASLFIHFELTEKAQEEVLQLIVQNKAGSSEDGKEFCILAQAKKEIEFETEFHANI</sequence>
<dbReference type="AlphaFoldDB" id="A0A915CQ16"/>
<organism evidence="1 2">
    <name type="scientific">Ditylenchus dipsaci</name>
    <dbReference type="NCBI Taxonomy" id="166011"/>
    <lineage>
        <taxon>Eukaryota</taxon>
        <taxon>Metazoa</taxon>
        <taxon>Ecdysozoa</taxon>
        <taxon>Nematoda</taxon>
        <taxon>Chromadorea</taxon>
        <taxon>Rhabditida</taxon>
        <taxon>Tylenchina</taxon>
        <taxon>Tylenchomorpha</taxon>
        <taxon>Sphaerularioidea</taxon>
        <taxon>Anguinidae</taxon>
        <taxon>Anguininae</taxon>
        <taxon>Ditylenchus</taxon>
    </lineage>
</organism>
<evidence type="ECO:0000313" key="1">
    <source>
        <dbReference type="Proteomes" id="UP000887574"/>
    </source>
</evidence>
<protein>
    <submittedName>
        <fullName evidence="2">Uncharacterized protein</fullName>
    </submittedName>
</protein>
<dbReference type="Proteomes" id="UP000887574">
    <property type="component" value="Unplaced"/>
</dbReference>
<reference evidence="2" key="1">
    <citation type="submission" date="2022-11" db="UniProtKB">
        <authorList>
            <consortium name="WormBaseParasite"/>
        </authorList>
    </citation>
    <scope>IDENTIFICATION</scope>
</reference>
<evidence type="ECO:0000313" key="2">
    <source>
        <dbReference type="WBParaSite" id="jg11371"/>
    </source>
</evidence>
<dbReference type="WBParaSite" id="jg11371">
    <property type="protein sequence ID" value="jg11371"/>
    <property type="gene ID" value="jg11371"/>
</dbReference>
<accession>A0A915CQ16</accession>
<name>A0A915CQ16_9BILA</name>
<proteinExistence type="predicted"/>
<keyword evidence="1" id="KW-1185">Reference proteome</keyword>